<dbReference type="Gene3D" id="3.30.70.240">
    <property type="match status" value="1"/>
</dbReference>
<organism evidence="1">
    <name type="scientific">marine sediment metagenome</name>
    <dbReference type="NCBI Taxonomy" id="412755"/>
    <lineage>
        <taxon>unclassified sequences</taxon>
        <taxon>metagenomes</taxon>
        <taxon>ecological metagenomes</taxon>
    </lineage>
</organism>
<gene>
    <name evidence="1" type="ORF">LCGC14_2417870</name>
</gene>
<dbReference type="EMBL" id="LAZR01036689">
    <property type="protein sequence ID" value="KKL24187.1"/>
    <property type="molecule type" value="Genomic_DNA"/>
</dbReference>
<dbReference type="AlphaFoldDB" id="A0A0F9CCQ4"/>
<dbReference type="InterPro" id="IPR035647">
    <property type="entry name" value="EFG_III/V"/>
</dbReference>
<sequence length="63" mass="7496">KEYQAIIEILLSVRNSINFANDIRNSSSGRAFWQNEFYRFMEVPSQESTRLIQDIKFHKGVSW</sequence>
<evidence type="ECO:0000313" key="1">
    <source>
        <dbReference type="EMBL" id="KKL24187.1"/>
    </source>
</evidence>
<accession>A0A0F9CCQ4</accession>
<reference evidence="1" key="1">
    <citation type="journal article" date="2015" name="Nature">
        <title>Complex archaea that bridge the gap between prokaryotes and eukaryotes.</title>
        <authorList>
            <person name="Spang A."/>
            <person name="Saw J.H."/>
            <person name="Jorgensen S.L."/>
            <person name="Zaremba-Niedzwiedzka K."/>
            <person name="Martijn J."/>
            <person name="Lind A.E."/>
            <person name="van Eijk R."/>
            <person name="Schleper C."/>
            <person name="Guy L."/>
            <person name="Ettema T.J."/>
        </authorList>
    </citation>
    <scope>NUCLEOTIDE SEQUENCE</scope>
</reference>
<protein>
    <submittedName>
        <fullName evidence="1">Uncharacterized protein</fullName>
    </submittedName>
</protein>
<proteinExistence type="predicted"/>
<comment type="caution">
    <text evidence="1">The sequence shown here is derived from an EMBL/GenBank/DDBJ whole genome shotgun (WGS) entry which is preliminary data.</text>
</comment>
<name>A0A0F9CCQ4_9ZZZZ</name>
<dbReference type="SUPFAM" id="SSF54980">
    <property type="entry name" value="EF-G C-terminal domain-like"/>
    <property type="match status" value="1"/>
</dbReference>
<feature type="non-terminal residue" evidence="1">
    <location>
        <position position="1"/>
    </location>
</feature>